<evidence type="ECO:0000256" key="1">
    <source>
        <dbReference type="SAM" id="Phobius"/>
    </source>
</evidence>
<dbReference type="AlphaFoldDB" id="A0AA36EXT2"/>
<sequence length="120" mass="13965">MISARNLPHKELYIFIPISLQRFRTKSFCSKMLKIFVISVFGLISCVCMKLLLERKMPKEISIQNPIEINTRVSPNKKIEWTNKVNQISIRTEQTEDSSNNNGWGPLFKNKAHFVDLHVC</sequence>
<feature type="transmembrane region" description="Helical" evidence="1">
    <location>
        <begin position="32"/>
        <end position="53"/>
    </location>
</feature>
<accession>A0AA36EXT2</accession>
<dbReference type="EMBL" id="OX597815">
    <property type="protein sequence ID" value="CAI9717244.1"/>
    <property type="molecule type" value="Genomic_DNA"/>
</dbReference>
<proteinExistence type="predicted"/>
<gene>
    <name evidence="2" type="ORF">OCTVUL_1B031225</name>
</gene>
<keyword evidence="1" id="KW-1133">Transmembrane helix</keyword>
<organism evidence="2 3">
    <name type="scientific">Octopus vulgaris</name>
    <name type="common">Common octopus</name>
    <dbReference type="NCBI Taxonomy" id="6645"/>
    <lineage>
        <taxon>Eukaryota</taxon>
        <taxon>Metazoa</taxon>
        <taxon>Spiralia</taxon>
        <taxon>Lophotrochozoa</taxon>
        <taxon>Mollusca</taxon>
        <taxon>Cephalopoda</taxon>
        <taxon>Coleoidea</taxon>
        <taxon>Octopodiformes</taxon>
        <taxon>Octopoda</taxon>
        <taxon>Incirrata</taxon>
        <taxon>Octopodidae</taxon>
        <taxon>Octopus</taxon>
    </lineage>
</organism>
<evidence type="ECO:0000313" key="3">
    <source>
        <dbReference type="Proteomes" id="UP001162480"/>
    </source>
</evidence>
<dbReference type="Proteomes" id="UP001162480">
    <property type="component" value="Chromosome 2"/>
</dbReference>
<protein>
    <submittedName>
        <fullName evidence="2">Uncharacterized protein</fullName>
    </submittedName>
</protein>
<keyword evidence="1" id="KW-0812">Transmembrane</keyword>
<name>A0AA36EXT2_OCTVU</name>
<keyword evidence="3" id="KW-1185">Reference proteome</keyword>
<evidence type="ECO:0000313" key="2">
    <source>
        <dbReference type="EMBL" id="CAI9717244.1"/>
    </source>
</evidence>
<keyword evidence="1" id="KW-0472">Membrane</keyword>
<reference evidence="2" key="1">
    <citation type="submission" date="2023-08" db="EMBL/GenBank/DDBJ databases">
        <authorList>
            <person name="Alioto T."/>
            <person name="Alioto T."/>
            <person name="Gomez Garrido J."/>
        </authorList>
    </citation>
    <scope>NUCLEOTIDE SEQUENCE</scope>
</reference>